<dbReference type="AlphaFoldDB" id="A0A1C7N760"/>
<comment type="subcellular location">
    <subcellularLocation>
        <location evidence="6">Cytoplasm</location>
        <location evidence="6">Cytosol</location>
    </subcellularLocation>
    <subcellularLocation>
        <location evidence="6">Mitochondrion intermembrane space</location>
    </subcellularLocation>
    <text evidence="6">Predominantly mitochondrial.</text>
</comment>
<dbReference type="GO" id="GO:0003688">
    <property type="term" value="F:DNA replication origin binding"/>
    <property type="evidence" value="ECO:0007669"/>
    <property type="project" value="EnsemblFungi"/>
</dbReference>
<dbReference type="Pfam" id="PF00406">
    <property type="entry name" value="ADK"/>
    <property type="match status" value="1"/>
</dbReference>
<keyword evidence="5 6" id="KW-0496">Mitochondrion</keyword>
<dbReference type="InterPro" id="IPR033690">
    <property type="entry name" value="Adenylat_kinase_CS"/>
</dbReference>
<feature type="binding site" evidence="6">
    <location>
        <position position="198"/>
    </location>
    <ligand>
        <name>AMP</name>
        <dbReference type="ChEBI" id="CHEBI:456215"/>
    </ligand>
</feature>
<dbReference type="FunFam" id="3.40.50.300:FF:000106">
    <property type="entry name" value="Adenylate kinase mitochondrial"/>
    <property type="match status" value="1"/>
</dbReference>
<feature type="binding site" evidence="6">
    <location>
        <begin position="94"/>
        <end position="96"/>
    </location>
    <ligand>
        <name>AMP</name>
        <dbReference type="ChEBI" id="CHEBI:456215"/>
    </ligand>
</feature>
<dbReference type="HAMAP" id="MF_00235">
    <property type="entry name" value="Adenylate_kinase_Adk"/>
    <property type="match status" value="1"/>
</dbReference>
<feature type="region of interest" description="NMPbind" evidence="6">
    <location>
        <begin position="67"/>
        <end position="96"/>
    </location>
</feature>
<protein>
    <recommendedName>
        <fullName evidence="6">Adenylate kinase</fullName>
        <ecNumber evidence="6">2.7.4.3</ecNumber>
    </recommendedName>
    <alternativeName>
        <fullName evidence="6">ATP-AMP transphosphorylase</fullName>
    </alternativeName>
    <alternativeName>
        <fullName evidence="6">ATP:AMP phosphotransferase</fullName>
    </alternativeName>
    <alternativeName>
        <fullName evidence="6">Adenylate kinase cytosolic and mitochondrial</fullName>
    </alternativeName>
    <alternativeName>
        <fullName evidence="6">Adenylate monophosphate kinase</fullName>
    </alternativeName>
</protein>
<dbReference type="GO" id="GO:0005829">
    <property type="term" value="C:cytosol"/>
    <property type="evidence" value="ECO:0007669"/>
    <property type="project" value="UniProtKB-SubCell"/>
</dbReference>
<reference evidence="9 10" key="1">
    <citation type="submission" date="2016-03" db="EMBL/GenBank/DDBJ databases">
        <title>Choanephora cucurbitarum.</title>
        <authorList>
            <person name="Min B."/>
            <person name="Park H."/>
            <person name="Park J.-H."/>
            <person name="Shin H.-D."/>
            <person name="Choi I.-G."/>
        </authorList>
    </citation>
    <scope>NUCLEOTIDE SEQUENCE [LARGE SCALE GENOMIC DNA]</scope>
    <source>
        <strain evidence="9 10">KUS-F28377</strain>
    </source>
</reference>
<feature type="binding site" evidence="6">
    <location>
        <position position="209"/>
    </location>
    <ligand>
        <name>AMP</name>
        <dbReference type="ChEBI" id="CHEBI:456215"/>
    </ligand>
</feature>
<dbReference type="GO" id="GO:0046033">
    <property type="term" value="P:AMP metabolic process"/>
    <property type="evidence" value="ECO:0007669"/>
    <property type="project" value="UniProtKB-UniRule"/>
</dbReference>
<dbReference type="PROSITE" id="PS00113">
    <property type="entry name" value="ADENYLATE_KINASE"/>
    <property type="match status" value="1"/>
</dbReference>
<dbReference type="OrthoDB" id="439792at2759"/>
<dbReference type="GO" id="GO:0005524">
    <property type="term" value="F:ATP binding"/>
    <property type="evidence" value="ECO:0007669"/>
    <property type="project" value="UniProtKB-KW"/>
</dbReference>
<feature type="region of interest" description="LID" evidence="6">
    <location>
        <begin position="164"/>
        <end position="201"/>
    </location>
</feature>
<comment type="catalytic activity">
    <reaction evidence="6">
        <text>AMP + ATP = 2 ADP</text>
        <dbReference type="Rhea" id="RHEA:12973"/>
        <dbReference type="ChEBI" id="CHEBI:30616"/>
        <dbReference type="ChEBI" id="CHEBI:456215"/>
        <dbReference type="ChEBI" id="CHEBI:456216"/>
        <dbReference type="EC" id="2.7.4.3"/>
    </reaction>
</comment>
<comment type="function">
    <text evidence="6">Catalyzes the reversible transfer of the terminal phosphate group between ATP and AMP. Plays an important role in cellular energy homeostasis and in adenine nucleotide metabolism. Adenylate kinase activity is critical for regulation of the phosphate utilization and the AMP de novo biosynthesis pathways.</text>
</comment>
<evidence type="ECO:0000256" key="7">
    <source>
        <dbReference type="SAM" id="Coils"/>
    </source>
</evidence>
<dbReference type="Gene3D" id="3.40.50.300">
    <property type="entry name" value="P-loop containing nucleotide triphosphate hydrolases"/>
    <property type="match status" value="1"/>
</dbReference>
<dbReference type="GO" id="GO:0005758">
    <property type="term" value="C:mitochondrial intermembrane space"/>
    <property type="evidence" value="ECO:0007669"/>
    <property type="project" value="UniProtKB-SubCell"/>
</dbReference>
<keyword evidence="4 6" id="KW-0067">ATP-binding</keyword>
<dbReference type="PANTHER" id="PTHR23359">
    <property type="entry name" value="NUCLEOTIDE KINASE"/>
    <property type="match status" value="1"/>
</dbReference>
<dbReference type="GO" id="GO:0006270">
    <property type="term" value="P:DNA replication initiation"/>
    <property type="evidence" value="ECO:0007669"/>
    <property type="project" value="EnsemblFungi"/>
</dbReference>
<feature type="binding site" evidence="6">
    <location>
        <begin position="123"/>
        <end position="126"/>
    </location>
    <ligand>
        <name>AMP</name>
        <dbReference type="ChEBI" id="CHEBI:456215"/>
    </ligand>
</feature>
<evidence type="ECO:0000313" key="9">
    <source>
        <dbReference type="EMBL" id="OBZ84973.1"/>
    </source>
</evidence>
<evidence type="ECO:0000256" key="3">
    <source>
        <dbReference type="ARBA" id="ARBA00022777"/>
    </source>
</evidence>
<proteinExistence type="inferred from homology"/>
<feature type="binding site" evidence="6">
    <location>
        <position position="68"/>
    </location>
    <ligand>
        <name>AMP</name>
        <dbReference type="ChEBI" id="CHEBI:456215"/>
    </ligand>
</feature>
<dbReference type="SUPFAM" id="SSF52540">
    <property type="entry name" value="P-loop containing nucleoside triphosphate hydrolases"/>
    <property type="match status" value="1"/>
</dbReference>
<comment type="similarity">
    <text evidence="6">Belongs to the adenylate kinase family. AK2 subfamily.</text>
</comment>
<evidence type="ECO:0000256" key="5">
    <source>
        <dbReference type="ARBA" id="ARBA00023128"/>
    </source>
</evidence>
<keyword evidence="7" id="KW-0175">Coiled coil</keyword>
<dbReference type="NCBIfam" id="NF001381">
    <property type="entry name" value="PRK00279.1-3"/>
    <property type="match status" value="1"/>
</dbReference>
<dbReference type="InterPro" id="IPR000850">
    <property type="entry name" value="Adenylat/UMP-CMP_kin"/>
</dbReference>
<feature type="coiled-coil region" evidence="7">
    <location>
        <begin position="1"/>
        <end position="28"/>
    </location>
</feature>
<evidence type="ECO:0000313" key="10">
    <source>
        <dbReference type="Proteomes" id="UP000093000"/>
    </source>
</evidence>
<feature type="domain" description="Adenylate kinase active site lid" evidence="8">
    <location>
        <begin position="165"/>
        <end position="200"/>
    </location>
</feature>
<dbReference type="NCBIfam" id="NF001380">
    <property type="entry name" value="PRK00279.1-2"/>
    <property type="match status" value="1"/>
</dbReference>
<evidence type="ECO:0000256" key="6">
    <source>
        <dbReference type="HAMAP-Rule" id="MF_03168"/>
    </source>
</evidence>
<dbReference type="NCBIfam" id="TIGR01351">
    <property type="entry name" value="adk"/>
    <property type="match status" value="1"/>
</dbReference>
<dbReference type="EC" id="2.7.4.3" evidence="6"/>
<dbReference type="STRING" id="101091.A0A1C7N760"/>
<dbReference type="GO" id="GO:0006172">
    <property type="term" value="P:ADP biosynthetic process"/>
    <property type="evidence" value="ECO:0007669"/>
    <property type="project" value="UniProtKB-UniRule"/>
</dbReference>
<keyword evidence="3 6" id="KW-0418">Kinase</keyword>
<dbReference type="InterPro" id="IPR027417">
    <property type="entry name" value="P-loop_NTPase"/>
</dbReference>
<dbReference type="EMBL" id="LUGH01000448">
    <property type="protein sequence ID" value="OBZ84973.1"/>
    <property type="molecule type" value="Genomic_DNA"/>
</dbReference>
<sequence>MADHSAVLEEIKKNIQSLHDKFEALEKKVAAGVPKQTLRMVIMGPPGAGKGTQAPAIKEKFCACHLATGDMLRAAVASKSPLGLAAKKIMDEGGLVSDEIVVGMIKENLDSNPECQNGFILDGFPRTVVQAEKLDEMLDERKQPLNSVVELVIDDNLLVSRITGRLIHPASGRTYHREFNPPKVAMKDDVTGEPLIQRSDDNVESLKKRLDAFHKQTVPVVDYYKKKNIWYGVDASQSPKSVWASLNAIFDKTL</sequence>
<feature type="binding site" evidence="6">
    <location>
        <begin position="47"/>
        <end position="52"/>
    </location>
    <ligand>
        <name>ATP</name>
        <dbReference type="ChEBI" id="CHEBI:30616"/>
    </ligand>
</feature>
<keyword evidence="2 6" id="KW-0547">Nucleotide-binding</keyword>
<dbReference type="CDD" id="cd01428">
    <property type="entry name" value="ADK"/>
    <property type="match status" value="1"/>
</dbReference>
<dbReference type="InterPro" id="IPR006259">
    <property type="entry name" value="Adenyl_kin_sub"/>
</dbReference>
<dbReference type="InterPro" id="IPR028587">
    <property type="entry name" value="AK2"/>
</dbReference>
<feature type="binding site" evidence="6">
    <location>
        <begin position="174"/>
        <end position="175"/>
    </location>
    <ligand>
        <name>ATP</name>
        <dbReference type="ChEBI" id="CHEBI:30616"/>
    </ligand>
</feature>
<dbReference type="GO" id="GO:0046034">
    <property type="term" value="P:ATP metabolic process"/>
    <property type="evidence" value="ECO:0007669"/>
    <property type="project" value="UniProtKB-UniRule"/>
</dbReference>
<dbReference type="GO" id="GO:0016208">
    <property type="term" value="F:AMP binding"/>
    <property type="evidence" value="ECO:0007669"/>
    <property type="project" value="EnsemblFungi"/>
</dbReference>
<dbReference type="HAMAP" id="MF_03168">
    <property type="entry name" value="Adenylate_kinase_AK2"/>
    <property type="match status" value="1"/>
</dbReference>
<dbReference type="GO" id="GO:0036388">
    <property type="term" value="P:pre-replicative complex assembly"/>
    <property type="evidence" value="ECO:0007669"/>
    <property type="project" value="EnsemblFungi"/>
</dbReference>
<comment type="caution">
    <text evidence="9">The sequence shown here is derived from an EMBL/GenBank/DDBJ whole genome shotgun (WGS) entry which is preliminary data.</text>
</comment>
<feature type="binding site" evidence="6">
    <location>
        <position position="130"/>
    </location>
    <ligand>
        <name>AMP</name>
        <dbReference type="ChEBI" id="CHEBI:456215"/>
    </ligand>
</feature>
<organism evidence="9 10">
    <name type="scientific">Choanephora cucurbitarum</name>
    <dbReference type="NCBI Taxonomy" id="101091"/>
    <lineage>
        <taxon>Eukaryota</taxon>
        <taxon>Fungi</taxon>
        <taxon>Fungi incertae sedis</taxon>
        <taxon>Mucoromycota</taxon>
        <taxon>Mucoromycotina</taxon>
        <taxon>Mucoromycetes</taxon>
        <taxon>Mucorales</taxon>
        <taxon>Mucorineae</taxon>
        <taxon>Choanephoraceae</taxon>
        <taxon>Choanephoroideae</taxon>
        <taxon>Choanephora</taxon>
    </lineage>
</organism>
<evidence type="ECO:0000256" key="1">
    <source>
        <dbReference type="ARBA" id="ARBA00022679"/>
    </source>
</evidence>
<evidence type="ECO:0000256" key="2">
    <source>
        <dbReference type="ARBA" id="ARBA00022741"/>
    </source>
</evidence>
<dbReference type="FunCoup" id="A0A1C7N760">
    <property type="interactions" value="648"/>
</dbReference>
<dbReference type="InterPro" id="IPR007862">
    <property type="entry name" value="Adenylate_kinase_lid-dom"/>
</dbReference>
<keyword evidence="6" id="KW-0963">Cytoplasm</keyword>
<keyword evidence="10" id="KW-1185">Reference proteome</keyword>
<accession>A0A1C7N760</accession>
<name>A0A1C7N760_9FUNG</name>
<dbReference type="GO" id="GO:0004017">
    <property type="term" value="F:AMP kinase activity"/>
    <property type="evidence" value="ECO:0007669"/>
    <property type="project" value="UniProtKB-UniRule"/>
</dbReference>
<gene>
    <name evidence="9" type="primary">ADK1_0</name>
    <name evidence="6" type="synonym">ADK1</name>
    <name evidence="9" type="ORF">A0J61_06979</name>
</gene>
<evidence type="ECO:0000256" key="4">
    <source>
        <dbReference type="ARBA" id="ARBA00022840"/>
    </source>
</evidence>
<dbReference type="PRINTS" id="PR00094">
    <property type="entry name" value="ADENYLTKNASE"/>
</dbReference>
<feature type="binding site" evidence="6">
    <location>
        <position position="73"/>
    </location>
    <ligand>
        <name>AMP</name>
        <dbReference type="ChEBI" id="CHEBI:456215"/>
    </ligand>
</feature>
<dbReference type="InParanoid" id="A0A1C7N760"/>
<evidence type="ECO:0000259" key="8">
    <source>
        <dbReference type="Pfam" id="PF05191"/>
    </source>
</evidence>
<keyword evidence="1 6" id="KW-0808">Transferase</keyword>
<feature type="binding site" evidence="6">
    <location>
        <position position="237"/>
    </location>
    <ligand>
        <name>ATP</name>
        <dbReference type="ChEBI" id="CHEBI:30616"/>
    </ligand>
</feature>
<dbReference type="Proteomes" id="UP000093000">
    <property type="component" value="Unassembled WGS sequence"/>
</dbReference>
<comment type="subunit">
    <text evidence="6">Monomer.</text>
</comment>
<feature type="binding site" evidence="6">
    <location>
        <position position="165"/>
    </location>
    <ligand>
        <name>ATP</name>
        <dbReference type="ChEBI" id="CHEBI:30616"/>
    </ligand>
</feature>
<dbReference type="Pfam" id="PF05191">
    <property type="entry name" value="ADK_lid"/>
    <property type="match status" value="1"/>
</dbReference>
<comment type="domain">
    <text evidence="6">Consists of three domains, a large central CORE domain and two small peripheral domains, NMPbind and LID, which undergo movements during catalysis. The LID domain closes over the site of phosphoryl transfer upon ATP binding. Assembling and dissambling the active center during each catalytic cycle provides an effective means to prevent ATP hydrolysis.</text>
</comment>